<organism evidence="2 3">
    <name type="scientific">Roseimicrobium gellanilyticum</name>
    <dbReference type="NCBI Taxonomy" id="748857"/>
    <lineage>
        <taxon>Bacteria</taxon>
        <taxon>Pseudomonadati</taxon>
        <taxon>Verrucomicrobiota</taxon>
        <taxon>Verrucomicrobiia</taxon>
        <taxon>Verrucomicrobiales</taxon>
        <taxon>Verrucomicrobiaceae</taxon>
        <taxon>Roseimicrobium</taxon>
    </lineage>
</organism>
<dbReference type="RefSeq" id="WP_147263724.1">
    <property type="nucleotide sequence ID" value="NZ_QNRR01000019.1"/>
</dbReference>
<keyword evidence="1" id="KW-1133">Transmembrane helix</keyword>
<dbReference type="EMBL" id="QNRR01000019">
    <property type="protein sequence ID" value="RBP35856.1"/>
    <property type="molecule type" value="Genomic_DNA"/>
</dbReference>
<evidence type="ECO:0000313" key="3">
    <source>
        <dbReference type="Proteomes" id="UP000253426"/>
    </source>
</evidence>
<proteinExistence type="predicted"/>
<evidence type="ECO:0000313" key="2">
    <source>
        <dbReference type="EMBL" id="RBP35856.1"/>
    </source>
</evidence>
<keyword evidence="1" id="KW-0812">Transmembrane</keyword>
<dbReference type="Proteomes" id="UP000253426">
    <property type="component" value="Unassembled WGS sequence"/>
</dbReference>
<feature type="transmembrane region" description="Helical" evidence="1">
    <location>
        <begin position="46"/>
        <end position="66"/>
    </location>
</feature>
<accession>A0A366H250</accession>
<keyword evidence="3" id="KW-1185">Reference proteome</keyword>
<protein>
    <recommendedName>
        <fullName evidence="4">Tetratricopeptide repeat protein</fullName>
    </recommendedName>
</protein>
<dbReference type="AlphaFoldDB" id="A0A366H250"/>
<comment type="caution">
    <text evidence="2">The sequence shown here is derived from an EMBL/GenBank/DDBJ whole genome shotgun (WGS) entry which is preliminary data.</text>
</comment>
<sequence>MLKSQSHATSDAAEPFVLFRPFVRAWRWLFPPSLADIDRQSGTARLLAKIMIVAVFFGLGTLAVIYGKTLHNMVQTFRSNQFVDDAEEYEKNAEIVKAWTAATRAYHLDSNNPRAVRTLARFYVLTKQKEAGYLLDKLRDLGHFNDEDLLLEITALSNSADNKAASAKIEENLRNSVPNRRVVEIADKVMRDLNRKDKLLEILKVYVERAPDDLDIKLTYALRRIELGNPVQRSEGMSDLWRVAETKGKEGLEALEYLDEETLTDPGEQRLLISLLERHPLAKEPHHIAAMKRLVAIEPGRRKEILDKAVAERRDTKREELEPIARWLSVEGEYDRFFILFNEDKVRDYPPLLRHYLNVLMLQDRKAEMEKLINDPRTRLFTHERAFYTAHLAFVSGKKWEEVNSLLVKALATAEQYGQPNTILHIAQYAEQRNFLLVAEQAYRSASALRRSESVQRKAFDGLLKLTYRNGNSKGFIEACHDSAERWPDNKDIRERALYASLLAGMDLELSISTMQKLLKEAPDDSRRKLIMALGQFRMLNYDAAARQLNQSNLSQLTPGQAAVLCGILTAAGRDEQAKGIAKQIPQGQIMLQEEMRFLQLTDPSRLPPAVAEAPPPPQL</sequence>
<reference evidence="2 3" key="1">
    <citation type="submission" date="2018-06" db="EMBL/GenBank/DDBJ databases">
        <title>Genomic Encyclopedia of Type Strains, Phase IV (KMG-IV): sequencing the most valuable type-strain genomes for metagenomic binning, comparative biology and taxonomic classification.</title>
        <authorList>
            <person name="Goeker M."/>
        </authorList>
    </citation>
    <scope>NUCLEOTIDE SEQUENCE [LARGE SCALE GENOMIC DNA]</scope>
    <source>
        <strain evidence="2 3">DSM 25532</strain>
    </source>
</reference>
<evidence type="ECO:0000256" key="1">
    <source>
        <dbReference type="SAM" id="Phobius"/>
    </source>
</evidence>
<name>A0A366H250_9BACT</name>
<evidence type="ECO:0008006" key="4">
    <source>
        <dbReference type="Google" id="ProtNLM"/>
    </source>
</evidence>
<keyword evidence="1" id="KW-0472">Membrane</keyword>
<gene>
    <name evidence="2" type="ORF">DES53_11922</name>
</gene>
<dbReference type="OrthoDB" id="175654at2"/>